<comment type="similarity">
    <text evidence="4">Belongs to the peptidase M29 family.</text>
</comment>
<dbReference type="PANTHER" id="PTHR34448">
    <property type="entry name" value="AMINOPEPTIDASE"/>
    <property type="match status" value="1"/>
</dbReference>
<reference evidence="10 11" key="1">
    <citation type="journal article" date="2019" name="Microorganisms">
        <title>Paenibacillus lutrae sp. nov., A Chitinolytic Species Isolated from A River Otter in Castril Natural Park, Granada, Spain.</title>
        <authorList>
            <person name="Rodriguez M."/>
            <person name="Reina J.C."/>
            <person name="Bejar V."/>
            <person name="Llamas I."/>
        </authorList>
    </citation>
    <scope>NUCLEOTIDE SEQUENCE [LARGE SCALE GENOMIC DNA]</scope>
    <source>
        <strain evidence="10 11">N10</strain>
    </source>
</reference>
<dbReference type="Gene3D" id="3.40.1830.10">
    <property type="entry name" value="Thermophilic metalloprotease (M29)"/>
    <property type="match status" value="1"/>
</dbReference>
<dbReference type="GO" id="GO:0046872">
    <property type="term" value="F:metal ion binding"/>
    <property type="evidence" value="ECO:0007669"/>
    <property type="project" value="UniProtKB-KW"/>
</dbReference>
<gene>
    <name evidence="10" type="ORF">EDM21_04960</name>
</gene>
<keyword evidence="9" id="KW-0482">Metalloprotease</keyword>
<dbReference type="InterPro" id="IPR000787">
    <property type="entry name" value="Peptidase_M29"/>
</dbReference>
<evidence type="ECO:0000256" key="6">
    <source>
        <dbReference type="ARBA" id="ARBA00022670"/>
    </source>
</evidence>
<evidence type="ECO:0000256" key="3">
    <source>
        <dbReference type="ARBA" id="ARBA00001947"/>
    </source>
</evidence>
<protein>
    <submittedName>
        <fullName evidence="10">Aminopeptidase</fullName>
    </submittedName>
</protein>
<dbReference type="InterPro" id="IPR035097">
    <property type="entry name" value="M29_N-terminal"/>
</dbReference>
<dbReference type="GO" id="GO:0008237">
    <property type="term" value="F:metallopeptidase activity"/>
    <property type="evidence" value="ECO:0007669"/>
    <property type="project" value="UniProtKB-KW"/>
</dbReference>
<dbReference type="InterPro" id="IPR052170">
    <property type="entry name" value="M29_Exopeptidase"/>
</dbReference>
<accession>A0A7X3FFP9</accession>
<dbReference type="SUPFAM" id="SSF144052">
    <property type="entry name" value="Thermophilic metalloprotease-like"/>
    <property type="match status" value="1"/>
</dbReference>
<evidence type="ECO:0000256" key="1">
    <source>
        <dbReference type="ARBA" id="ARBA00001941"/>
    </source>
</evidence>
<evidence type="ECO:0000256" key="7">
    <source>
        <dbReference type="ARBA" id="ARBA00022723"/>
    </source>
</evidence>
<evidence type="ECO:0000256" key="5">
    <source>
        <dbReference type="ARBA" id="ARBA00022438"/>
    </source>
</evidence>
<evidence type="ECO:0000256" key="4">
    <source>
        <dbReference type="ARBA" id="ARBA00008236"/>
    </source>
</evidence>
<evidence type="ECO:0000256" key="8">
    <source>
        <dbReference type="ARBA" id="ARBA00022801"/>
    </source>
</evidence>
<keyword evidence="7" id="KW-0479">Metal-binding</keyword>
<dbReference type="EMBL" id="RHLK01000002">
    <property type="protein sequence ID" value="MVO98873.1"/>
    <property type="molecule type" value="Genomic_DNA"/>
</dbReference>
<keyword evidence="8" id="KW-0378">Hydrolase</keyword>
<sequence>MEKRYKQIADRVVAHSLGLRPGHKVVLKVRGQADGLTECLIPRIYEAGAVPFLQQTRTEELKWLLSGASEEQIRLWAKHDLELIKEMDAYIGIHAEENIYEMEDVDSAKYSLYVKHYLQPLMMAMASKEQWTLLRYPTGGMAQQAGLGSDKLQNLYFRSCTMDYGRLKEQAEPLARLLERTESVRIVSPGTDLSFSVKNIPVFLCDGRYNLPDGELFTAPVAGSAEGRIRFNVPTSYMGRQFHSVSLEFREGRLADAACSDTAGLLEILNSDPGASRLGEFGIGFNPHLTVPINNLLFDEKMAGSIHLAFGQAYEMADNGNTSVIHLDLVLCQLEAYGGGKLYFDGVLVRKDGMFVLPELAPLNP</sequence>
<keyword evidence="5 10" id="KW-0031">Aminopeptidase</keyword>
<dbReference type="OrthoDB" id="9803993at2"/>
<dbReference type="Pfam" id="PF02073">
    <property type="entry name" value="Peptidase_M29"/>
    <property type="match status" value="1"/>
</dbReference>
<dbReference type="GO" id="GO:0004177">
    <property type="term" value="F:aminopeptidase activity"/>
    <property type="evidence" value="ECO:0007669"/>
    <property type="project" value="UniProtKB-KW"/>
</dbReference>
<keyword evidence="11" id="KW-1185">Reference proteome</keyword>
<evidence type="ECO:0000256" key="9">
    <source>
        <dbReference type="ARBA" id="ARBA00023049"/>
    </source>
</evidence>
<keyword evidence="6" id="KW-0645">Protease</keyword>
<dbReference type="GO" id="GO:0006508">
    <property type="term" value="P:proteolysis"/>
    <property type="evidence" value="ECO:0007669"/>
    <property type="project" value="UniProtKB-KW"/>
</dbReference>
<comment type="caution">
    <text evidence="10">The sequence shown here is derived from an EMBL/GenBank/DDBJ whole genome shotgun (WGS) entry which is preliminary data.</text>
</comment>
<comment type="cofactor">
    <cofactor evidence="1">
        <name>Co(2+)</name>
        <dbReference type="ChEBI" id="CHEBI:48828"/>
    </cofactor>
</comment>
<dbReference type="RefSeq" id="WP_157333404.1">
    <property type="nucleotide sequence ID" value="NZ_RHLK01000002.1"/>
</dbReference>
<proteinExistence type="inferred from homology"/>
<evidence type="ECO:0000256" key="2">
    <source>
        <dbReference type="ARBA" id="ARBA00001946"/>
    </source>
</evidence>
<comment type="cofactor">
    <cofactor evidence="2">
        <name>Mg(2+)</name>
        <dbReference type="ChEBI" id="CHEBI:18420"/>
    </cofactor>
</comment>
<organism evidence="10 11">
    <name type="scientific">Paenibacillus lutrae</name>
    <dbReference type="NCBI Taxonomy" id="2078573"/>
    <lineage>
        <taxon>Bacteria</taxon>
        <taxon>Bacillati</taxon>
        <taxon>Bacillota</taxon>
        <taxon>Bacilli</taxon>
        <taxon>Bacillales</taxon>
        <taxon>Paenibacillaceae</taxon>
        <taxon>Paenibacillus</taxon>
    </lineage>
</organism>
<comment type="cofactor">
    <cofactor evidence="3">
        <name>Zn(2+)</name>
        <dbReference type="ChEBI" id="CHEBI:29105"/>
    </cofactor>
</comment>
<evidence type="ECO:0000313" key="11">
    <source>
        <dbReference type="Proteomes" id="UP000490800"/>
    </source>
</evidence>
<dbReference type="AlphaFoldDB" id="A0A7X3FFP9"/>
<dbReference type="Proteomes" id="UP000490800">
    <property type="component" value="Unassembled WGS sequence"/>
</dbReference>
<evidence type="ECO:0000313" key="10">
    <source>
        <dbReference type="EMBL" id="MVO98873.1"/>
    </source>
</evidence>
<dbReference type="PANTHER" id="PTHR34448:SF1">
    <property type="entry name" value="BLL6088 PROTEIN"/>
    <property type="match status" value="1"/>
</dbReference>
<name>A0A7X3FFP9_9BACL</name>